<dbReference type="Pfam" id="PF03732">
    <property type="entry name" value="Retrotrans_gag"/>
    <property type="match status" value="1"/>
</dbReference>
<organism evidence="2 3">
    <name type="scientific">Cajanus cajan</name>
    <name type="common">Pigeon pea</name>
    <name type="synonym">Cajanus indicus</name>
    <dbReference type="NCBI Taxonomy" id="3821"/>
    <lineage>
        <taxon>Eukaryota</taxon>
        <taxon>Viridiplantae</taxon>
        <taxon>Streptophyta</taxon>
        <taxon>Embryophyta</taxon>
        <taxon>Tracheophyta</taxon>
        <taxon>Spermatophyta</taxon>
        <taxon>Magnoliopsida</taxon>
        <taxon>eudicotyledons</taxon>
        <taxon>Gunneridae</taxon>
        <taxon>Pentapetalae</taxon>
        <taxon>rosids</taxon>
        <taxon>fabids</taxon>
        <taxon>Fabales</taxon>
        <taxon>Fabaceae</taxon>
        <taxon>Papilionoideae</taxon>
        <taxon>50 kb inversion clade</taxon>
        <taxon>NPAAA clade</taxon>
        <taxon>indigoferoid/millettioid clade</taxon>
        <taxon>Phaseoleae</taxon>
        <taxon>Cajanus</taxon>
    </lineage>
</organism>
<dbReference type="EMBL" id="KQ486385">
    <property type="protein sequence ID" value="KYP31150.1"/>
    <property type="molecule type" value="Genomic_DNA"/>
</dbReference>
<sequence>MKVEQIFTCHQVSEERKVPLVTLSFQGHAMYWWTSLVRDRRLHNDLPIQYWNELRNALRRRHIPSYYIRELINKLQRLHQKNMTVEKYRQTMELYLMRDGIREEENITIARFLSGLTFEIRDKVELLPCRDLNDLVQLCINVEQQNLRKNFKPSSCSSPYSKVDYKKEGFRRKKFEHYFRNEISIHPRVSYNVRNTSI</sequence>
<accession>A0A151QLH6</accession>
<dbReference type="InterPro" id="IPR005162">
    <property type="entry name" value="Retrotrans_gag_dom"/>
</dbReference>
<protein>
    <recommendedName>
        <fullName evidence="1">Retrotransposon gag domain-containing protein</fullName>
    </recommendedName>
</protein>
<evidence type="ECO:0000313" key="3">
    <source>
        <dbReference type="Proteomes" id="UP000075243"/>
    </source>
</evidence>
<keyword evidence="3" id="KW-1185">Reference proteome</keyword>
<dbReference type="Proteomes" id="UP000075243">
    <property type="component" value="Unassembled WGS sequence"/>
</dbReference>
<gene>
    <name evidence="2" type="ORF">KK1_048830</name>
</gene>
<reference evidence="2" key="1">
    <citation type="journal article" date="2012" name="Nat. Biotechnol.">
        <title>Draft genome sequence of pigeonpea (Cajanus cajan), an orphan legume crop of resource-poor farmers.</title>
        <authorList>
            <person name="Varshney R.K."/>
            <person name="Chen W."/>
            <person name="Li Y."/>
            <person name="Bharti A.K."/>
            <person name="Saxena R.K."/>
            <person name="Schlueter J.A."/>
            <person name="Donoghue M.T."/>
            <person name="Azam S."/>
            <person name="Fan G."/>
            <person name="Whaley A.M."/>
            <person name="Farmer A.D."/>
            <person name="Sheridan J."/>
            <person name="Iwata A."/>
            <person name="Tuteja R."/>
            <person name="Penmetsa R.V."/>
            <person name="Wu W."/>
            <person name="Upadhyaya H.D."/>
            <person name="Yang S.P."/>
            <person name="Shah T."/>
            <person name="Saxena K.B."/>
            <person name="Michael T."/>
            <person name="McCombie W.R."/>
            <person name="Yang B."/>
            <person name="Zhang G."/>
            <person name="Yang H."/>
            <person name="Wang J."/>
            <person name="Spillane C."/>
            <person name="Cook D.R."/>
            <person name="May G.D."/>
            <person name="Xu X."/>
            <person name="Jackson S.A."/>
        </authorList>
    </citation>
    <scope>NUCLEOTIDE SEQUENCE [LARGE SCALE GENOMIC DNA]</scope>
</reference>
<evidence type="ECO:0000313" key="2">
    <source>
        <dbReference type="EMBL" id="KYP31150.1"/>
    </source>
</evidence>
<name>A0A151QLH6_CAJCA</name>
<feature type="domain" description="Retrotransposon gag" evidence="1">
    <location>
        <begin position="20"/>
        <end position="117"/>
    </location>
</feature>
<dbReference type="PANTHER" id="PTHR35046">
    <property type="entry name" value="ZINC KNUCKLE (CCHC-TYPE) FAMILY PROTEIN"/>
    <property type="match status" value="1"/>
</dbReference>
<dbReference type="Gramene" id="C.cajan_47898.t">
    <property type="protein sequence ID" value="C.cajan_47898.t.cds1"/>
    <property type="gene ID" value="C.cajan_47898"/>
</dbReference>
<dbReference type="PANTHER" id="PTHR35046:SF9">
    <property type="entry name" value="RNA-DIRECTED DNA POLYMERASE"/>
    <property type="match status" value="1"/>
</dbReference>
<proteinExistence type="predicted"/>
<dbReference type="AlphaFoldDB" id="A0A151QLH6"/>
<evidence type="ECO:0000259" key="1">
    <source>
        <dbReference type="Pfam" id="PF03732"/>
    </source>
</evidence>